<dbReference type="Proteomes" id="UP000299102">
    <property type="component" value="Unassembled WGS sequence"/>
</dbReference>
<gene>
    <name evidence="1" type="ORF">EVAR_783_1</name>
</gene>
<dbReference type="AlphaFoldDB" id="A0A4C1SBY5"/>
<reference evidence="1 2" key="1">
    <citation type="journal article" date="2019" name="Commun. Biol.">
        <title>The bagworm genome reveals a unique fibroin gene that provides high tensile strength.</title>
        <authorList>
            <person name="Kono N."/>
            <person name="Nakamura H."/>
            <person name="Ohtoshi R."/>
            <person name="Tomita M."/>
            <person name="Numata K."/>
            <person name="Arakawa K."/>
        </authorList>
    </citation>
    <scope>NUCLEOTIDE SEQUENCE [LARGE SCALE GENOMIC DNA]</scope>
</reference>
<keyword evidence="2" id="KW-1185">Reference proteome</keyword>
<comment type="caution">
    <text evidence="1">The sequence shown here is derived from an EMBL/GenBank/DDBJ whole genome shotgun (WGS) entry which is preliminary data.</text>
</comment>
<sequence length="106" mass="12073">MELAVGKTLRAQMYACYLYGLTLPPDRTVISRTRLSFVITIQIFVQMMEFKRQSLSTLNTRYDKKFVRRVLAKAIDKFERSSFVTASFGRLNMSLCAHAPAARGGD</sequence>
<evidence type="ECO:0000313" key="1">
    <source>
        <dbReference type="EMBL" id="GBO99678.1"/>
    </source>
</evidence>
<name>A0A4C1SBY5_EUMVA</name>
<dbReference type="EMBL" id="BGZK01000003">
    <property type="protein sequence ID" value="GBO99678.1"/>
    <property type="molecule type" value="Genomic_DNA"/>
</dbReference>
<protein>
    <submittedName>
        <fullName evidence="1">Uncharacterized protein</fullName>
    </submittedName>
</protein>
<accession>A0A4C1SBY5</accession>
<evidence type="ECO:0000313" key="2">
    <source>
        <dbReference type="Proteomes" id="UP000299102"/>
    </source>
</evidence>
<organism evidence="1 2">
    <name type="scientific">Eumeta variegata</name>
    <name type="common">Bagworm moth</name>
    <name type="synonym">Eumeta japonica</name>
    <dbReference type="NCBI Taxonomy" id="151549"/>
    <lineage>
        <taxon>Eukaryota</taxon>
        <taxon>Metazoa</taxon>
        <taxon>Ecdysozoa</taxon>
        <taxon>Arthropoda</taxon>
        <taxon>Hexapoda</taxon>
        <taxon>Insecta</taxon>
        <taxon>Pterygota</taxon>
        <taxon>Neoptera</taxon>
        <taxon>Endopterygota</taxon>
        <taxon>Lepidoptera</taxon>
        <taxon>Glossata</taxon>
        <taxon>Ditrysia</taxon>
        <taxon>Tineoidea</taxon>
        <taxon>Psychidae</taxon>
        <taxon>Oiketicinae</taxon>
        <taxon>Eumeta</taxon>
    </lineage>
</organism>
<proteinExistence type="predicted"/>